<dbReference type="GO" id="GO:0032153">
    <property type="term" value="C:cell division site"/>
    <property type="evidence" value="ECO:0007669"/>
    <property type="project" value="TreeGrafter"/>
</dbReference>
<reference evidence="22 23" key="1">
    <citation type="journal article" date="2016" name="Nat. Commun.">
        <title>Thousands of microbial genomes shed light on interconnected biogeochemical processes in an aquifer system.</title>
        <authorList>
            <person name="Anantharaman K."/>
            <person name="Brown C.T."/>
            <person name="Hug L.A."/>
            <person name="Sharon I."/>
            <person name="Castelle C.J."/>
            <person name="Probst A.J."/>
            <person name="Thomas B.C."/>
            <person name="Singh A."/>
            <person name="Wilkins M.J."/>
            <person name="Karaoz U."/>
            <person name="Brodie E.L."/>
            <person name="Williams K.H."/>
            <person name="Hubbard S.S."/>
            <person name="Banfield J.F."/>
        </authorList>
    </citation>
    <scope>NUCLEOTIDE SEQUENCE [LARGE SCALE GENOMIC DNA]</scope>
</reference>
<evidence type="ECO:0000256" key="20">
    <source>
        <dbReference type="ARBA" id="ARBA00049902"/>
    </source>
</evidence>
<evidence type="ECO:0000256" key="5">
    <source>
        <dbReference type="ARBA" id="ARBA00022676"/>
    </source>
</evidence>
<keyword evidence="5" id="KW-0328">Glycosyltransferase</keyword>
<dbReference type="GO" id="GO:0015648">
    <property type="term" value="F:lipid-linked peptidoglycan transporter activity"/>
    <property type="evidence" value="ECO:0007669"/>
    <property type="project" value="TreeGrafter"/>
</dbReference>
<evidence type="ECO:0000256" key="15">
    <source>
        <dbReference type="ARBA" id="ARBA00033270"/>
    </source>
</evidence>
<dbReference type="GO" id="GO:0005886">
    <property type="term" value="C:plasma membrane"/>
    <property type="evidence" value="ECO:0007669"/>
    <property type="project" value="UniProtKB-SubCell"/>
</dbReference>
<dbReference type="InterPro" id="IPR013437">
    <property type="entry name" value="FtsW"/>
</dbReference>
<gene>
    <name evidence="22" type="ORF">A3C61_03780</name>
</gene>
<name>A0A1F8F760_9BACT</name>
<dbReference type="GO" id="GO:0071555">
    <property type="term" value="P:cell wall organization"/>
    <property type="evidence" value="ECO:0007669"/>
    <property type="project" value="UniProtKB-KW"/>
</dbReference>
<feature type="transmembrane region" description="Helical" evidence="21">
    <location>
        <begin position="134"/>
        <end position="153"/>
    </location>
</feature>
<keyword evidence="3" id="KW-1003">Cell membrane</keyword>
<evidence type="ECO:0000256" key="7">
    <source>
        <dbReference type="ARBA" id="ARBA00022692"/>
    </source>
</evidence>
<evidence type="ECO:0000313" key="23">
    <source>
        <dbReference type="Proteomes" id="UP000178908"/>
    </source>
</evidence>
<evidence type="ECO:0000256" key="2">
    <source>
        <dbReference type="ARBA" id="ARBA00004752"/>
    </source>
</evidence>
<dbReference type="Pfam" id="PF01098">
    <property type="entry name" value="FTSW_RODA_SPOVE"/>
    <property type="match status" value="1"/>
</dbReference>
<evidence type="ECO:0000256" key="10">
    <source>
        <dbReference type="ARBA" id="ARBA00022989"/>
    </source>
</evidence>
<dbReference type="GO" id="GO:0008955">
    <property type="term" value="F:peptidoglycan glycosyltransferase activity"/>
    <property type="evidence" value="ECO:0007669"/>
    <property type="project" value="UniProtKB-EC"/>
</dbReference>
<keyword evidence="11 21" id="KW-0472">Membrane</keyword>
<evidence type="ECO:0000256" key="11">
    <source>
        <dbReference type="ARBA" id="ARBA00023136"/>
    </source>
</evidence>
<comment type="similarity">
    <text evidence="16">Belongs to the SEDS family. FtsW subfamily.</text>
</comment>
<dbReference type="PANTHER" id="PTHR30474:SF2">
    <property type="entry name" value="PEPTIDOGLYCAN GLYCOSYLTRANSFERASE FTSW-RELATED"/>
    <property type="match status" value="1"/>
</dbReference>
<keyword evidence="9" id="KW-0573">Peptidoglycan synthesis</keyword>
<organism evidence="22 23">
    <name type="scientific">Candidatus Yanofskybacteria bacterium RIFCSPHIGHO2_02_FULL_39_10</name>
    <dbReference type="NCBI Taxonomy" id="1802674"/>
    <lineage>
        <taxon>Bacteria</taxon>
        <taxon>Candidatus Yanofskyibacteriota</taxon>
    </lineage>
</organism>
<evidence type="ECO:0000256" key="21">
    <source>
        <dbReference type="SAM" id="Phobius"/>
    </source>
</evidence>
<evidence type="ECO:0000256" key="8">
    <source>
        <dbReference type="ARBA" id="ARBA00022960"/>
    </source>
</evidence>
<keyword evidence="8" id="KW-0133">Cell shape</keyword>
<dbReference type="Proteomes" id="UP000178908">
    <property type="component" value="Unassembled WGS sequence"/>
</dbReference>
<dbReference type="InterPro" id="IPR001182">
    <property type="entry name" value="FtsW/RodA"/>
</dbReference>
<evidence type="ECO:0000256" key="4">
    <source>
        <dbReference type="ARBA" id="ARBA00022618"/>
    </source>
</evidence>
<keyword evidence="12" id="KW-0131">Cell cycle</keyword>
<protein>
    <recommendedName>
        <fullName evidence="17">Probable peptidoglycan glycosyltransferase FtsW</fullName>
        <ecNumber evidence="19">2.4.99.28</ecNumber>
    </recommendedName>
    <alternativeName>
        <fullName evidence="18">Cell division protein FtsW</fullName>
    </alternativeName>
    <alternativeName>
        <fullName evidence="15">Cell wall polymerase</fullName>
    </alternativeName>
    <alternativeName>
        <fullName evidence="14">Peptidoglycan polymerase</fullName>
    </alternativeName>
</protein>
<sequence>MTKSILIITLILLVFGLVALSSAGIVEGQKKFGSAYYYLNHQLLYGVLPGLLLMFLFAKLDYKIWKKMSLIILVGSLFLMIMVFVPQFGFGLKGATRWLSIGGISFQPSELLKLSLIIYLAAWFGNRDQRIRNWTYGMAPFFLVLSFVCLLLVFQPDIGTLIVATLISLALYFFAGSEMKHIFIIGLVILAVLVAVILAAPYRFNRIKTFLDPSFEPQGISYQLNQSLISIGSGGLFGNGFGKSTQKFGFLPEVTNDSIFAVVVEEMGFAGATFVIGLFTAFSLLMTRVANNTSDKFGKLLVMGMTVWITGQAFINIFAVTGLAPLTGIPLPFISYGGTAMMVMLAGMGIVLNVAKKA</sequence>
<keyword evidence="4 22" id="KW-0132">Cell division</keyword>
<feature type="transmembrane region" description="Helical" evidence="21">
    <location>
        <begin position="70"/>
        <end position="92"/>
    </location>
</feature>
<dbReference type="NCBIfam" id="TIGR02614">
    <property type="entry name" value="ftsW"/>
    <property type="match status" value="1"/>
</dbReference>
<dbReference type="AlphaFoldDB" id="A0A1F8F760"/>
<keyword evidence="10 21" id="KW-1133">Transmembrane helix</keyword>
<dbReference type="GO" id="GO:0051301">
    <property type="term" value="P:cell division"/>
    <property type="evidence" value="ECO:0007669"/>
    <property type="project" value="UniProtKB-KW"/>
</dbReference>
<feature type="transmembrane region" description="Helical" evidence="21">
    <location>
        <begin position="98"/>
        <end position="122"/>
    </location>
</feature>
<feature type="transmembrane region" description="Helical" evidence="21">
    <location>
        <begin position="159"/>
        <end position="175"/>
    </location>
</feature>
<feature type="transmembrane region" description="Helical" evidence="21">
    <location>
        <begin position="182"/>
        <end position="204"/>
    </location>
</feature>
<keyword evidence="13" id="KW-0961">Cell wall biogenesis/degradation</keyword>
<evidence type="ECO:0000256" key="6">
    <source>
        <dbReference type="ARBA" id="ARBA00022679"/>
    </source>
</evidence>
<comment type="caution">
    <text evidence="22">The sequence shown here is derived from an EMBL/GenBank/DDBJ whole genome shotgun (WGS) entry which is preliminary data.</text>
</comment>
<keyword evidence="7 21" id="KW-0812">Transmembrane</keyword>
<evidence type="ECO:0000256" key="12">
    <source>
        <dbReference type="ARBA" id="ARBA00023306"/>
    </source>
</evidence>
<dbReference type="EMBL" id="MGJO01000036">
    <property type="protein sequence ID" value="OGN08965.1"/>
    <property type="molecule type" value="Genomic_DNA"/>
</dbReference>
<feature type="transmembrane region" description="Helical" evidence="21">
    <location>
        <begin position="333"/>
        <end position="355"/>
    </location>
</feature>
<evidence type="ECO:0000256" key="3">
    <source>
        <dbReference type="ARBA" id="ARBA00022475"/>
    </source>
</evidence>
<proteinExistence type="inferred from homology"/>
<evidence type="ECO:0000256" key="19">
    <source>
        <dbReference type="ARBA" id="ARBA00044770"/>
    </source>
</evidence>
<dbReference type="GO" id="GO:0008360">
    <property type="term" value="P:regulation of cell shape"/>
    <property type="evidence" value="ECO:0007669"/>
    <property type="project" value="UniProtKB-KW"/>
</dbReference>
<evidence type="ECO:0000256" key="13">
    <source>
        <dbReference type="ARBA" id="ARBA00023316"/>
    </source>
</evidence>
<dbReference type="InterPro" id="IPR018365">
    <property type="entry name" value="Cell_cycle_FtsW-rel_CS"/>
</dbReference>
<evidence type="ECO:0000256" key="9">
    <source>
        <dbReference type="ARBA" id="ARBA00022984"/>
    </source>
</evidence>
<accession>A0A1F8F760</accession>
<evidence type="ECO:0000256" key="16">
    <source>
        <dbReference type="ARBA" id="ARBA00038053"/>
    </source>
</evidence>
<dbReference type="PROSITE" id="PS00428">
    <property type="entry name" value="FTSW_RODA_SPOVE"/>
    <property type="match status" value="1"/>
</dbReference>
<evidence type="ECO:0000256" key="14">
    <source>
        <dbReference type="ARBA" id="ARBA00032370"/>
    </source>
</evidence>
<comment type="subcellular location">
    <subcellularLocation>
        <location evidence="1">Cell membrane</location>
        <topology evidence="1">Multi-pass membrane protein</topology>
    </subcellularLocation>
</comment>
<evidence type="ECO:0000256" key="18">
    <source>
        <dbReference type="ARBA" id="ARBA00041418"/>
    </source>
</evidence>
<feature type="transmembrane region" description="Helical" evidence="21">
    <location>
        <begin position="297"/>
        <end position="321"/>
    </location>
</feature>
<feature type="transmembrane region" description="Helical" evidence="21">
    <location>
        <begin position="267"/>
        <end position="285"/>
    </location>
</feature>
<evidence type="ECO:0000313" key="22">
    <source>
        <dbReference type="EMBL" id="OGN08965.1"/>
    </source>
</evidence>
<keyword evidence="6" id="KW-0808">Transferase</keyword>
<feature type="transmembrane region" description="Helical" evidence="21">
    <location>
        <begin position="38"/>
        <end position="58"/>
    </location>
</feature>
<comment type="pathway">
    <text evidence="2">Cell wall biogenesis; peptidoglycan biosynthesis.</text>
</comment>
<evidence type="ECO:0000256" key="17">
    <source>
        <dbReference type="ARBA" id="ARBA00041185"/>
    </source>
</evidence>
<dbReference type="PANTHER" id="PTHR30474">
    <property type="entry name" value="CELL CYCLE PROTEIN"/>
    <property type="match status" value="1"/>
</dbReference>
<comment type="catalytic activity">
    <reaction evidence="20">
        <text>[GlcNAc-(1-&gt;4)-Mur2Ac(oyl-L-Ala-gamma-D-Glu-L-Lys-D-Ala-D-Ala)](n)-di-trans,octa-cis-undecaprenyl diphosphate + beta-D-GlcNAc-(1-&gt;4)-Mur2Ac(oyl-L-Ala-gamma-D-Glu-L-Lys-D-Ala-D-Ala)-di-trans,octa-cis-undecaprenyl diphosphate = [GlcNAc-(1-&gt;4)-Mur2Ac(oyl-L-Ala-gamma-D-Glu-L-Lys-D-Ala-D-Ala)](n+1)-di-trans,octa-cis-undecaprenyl diphosphate + di-trans,octa-cis-undecaprenyl diphosphate + H(+)</text>
        <dbReference type="Rhea" id="RHEA:23708"/>
        <dbReference type="Rhea" id="RHEA-COMP:9602"/>
        <dbReference type="Rhea" id="RHEA-COMP:9603"/>
        <dbReference type="ChEBI" id="CHEBI:15378"/>
        <dbReference type="ChEBI" id="CHEBI:58405"/>
        <dbReference type="ChEBI" id="CHEBI:60033"/>
        <dbReference type="ChEBI" id="CHEBI:78435"/>
        <dbReference type="EC" id="2.4.99.28"/>
    </reaction>
</comment>
<dbReference type="GO" id="GO:0009252">
    <property type="term" value="P:peptidoglycan biosynthetic process"/>
    <property type="evidence" value="ECO:0007669"/>
    <property type="project" value="UniProtKB-KW"/>
</dbReference>
<dbReference type="EC" id="2.4.99.28" evidence="19"/>
<evidence type="ECO:0000256" key="1">
    <source>
        <dbReference type="ARBA" id="ARBA00004651"/>
    </source>
</evidence>